<gene>
    <name evidence="2" type="ORF">GCM10010226_81610</name>
</gene>
<evidence type="ECO:0000256" key="1">
    <source>
        <dbReference type="SAM" id="MobiDB-lite"/>
    </source>
</evidence>
<evidence type="ECO:0000313" key="3">
    <source>
        <dbReference type="Proteomes" id="UP000646776"/>
    </source>
</evidence>
<accession>A0A918HPA4</accession>
<comment type="caution">
    <text evidence="2">The sequence shown here is derived from an EMBL/GenBank/DDBJ whole genome shotgun (WGS) entry which is preliminary data.</text>
</comment>
<sequence length="91" mass="9854">MLFADPASGFDAVDAGHPDVHQNQIDGVVPEEGGDLEPVGEVTHDDETRVEPEHRPDPGPDLVLVVDDQNPRHRTSAPTGLNSAWTRNRPS</sequence>
<reference evidence="2" key="2">
    <citation type="submission" date="2020-09" db="EMBL/GenBank/DDBJ databases">
        <authorList>
            <person name="Sun Q."/>
            <person name="Ohkuma M."/>
        </authorList>
    </citation>
    <scope>NUCLEOTIDE SEQUENCE</scope>
    <source>
        <strain evidence="2">JCM 4125</strain>
    </source>
</reference>
<feature type="compositionally biased region" description="Basic and acidic residues" evidence="1">
    <location>
        <begin position="42"/>
        <end position="58"/>
    </location>
</feature>
<feature type="region of interest" description="Disordered" evidence="1">
    <location>
        <begin position="1"/>
        <end position="91"/>
    </location>
</feature>
<proteinExistence type="predicted"/>
<evidence type="ECO:0000313" key="2">
    <source>
        <dbReference type="EMBL" id="GGT91289.1"/>
    </source>
</evidence>
<protein>
    <submittedName>
        <fullName evidence="2">Uncharacterized protein</fullName>
    </submittedName>
</protein>
<keyword evidence="3" id="KW-1185">Reference proteome</keyword>
<dbReference type="EMBL" id="BMSA01000039">
    <property type="protein sequence ID" value="GGT91289.1"/>
    <property type="molecule type" value="Genomic_DNA"/>
</dbReference>
<dbReference type="AlphaFoldDB" id="A0A918HPA4"/>
<reference evidence="2" key="1">
    <citation type="journal article" date="2014" name="Int. J. Syst. Evol. Microbiol.">
        <title>Complete genome sequence of Corynebacterium casei LMG S-19264T (=DSM 44701T), isolated from a smear-ripened cheese.</title>
        <authorList>
            <consortium name="US DOE Joint Genome Institute (JGI-PGF)"/>
            <person name="Walter F."/>
            <person name="Albersmeier A."/>
            <person name="Kalinowski J."/>
            <person name="Ruckert C."/>
        </authorList>
    </citation>
    <scope>NUCLEOTIDE SEQUENCE</scope>
    <source>
        <strain evidence="2">JCM 4125</strain>
    </source>
</reference>
<name>A0A918HPA4_9ACTN</name>
<feature type="compositionally biased region" description="Polar residues" evidence="1">
    <location>
        <begin position="76"/>
        <end position="91"/>
    </location>
</feature>
<organism evidence="2 3">
    <name type="scientific">Streptomyces phaeofaciens</name>
    <dbReference type="NCBI Taxonomy" id="68254"/>
    <lineage>
        <taxon>Bacteria</taxon>
        <taxon>Bacillati</taxon>
        <taxon>Actinomycetota</taxon>
        <taxon>Actinomycetes</taxon>
        <taxon>Kitasatosporales</taxon>
        <taxon>Streptomycetaceae</taxon>
        <taxon>Streptomyces</taxon>
    </lineage>
</organism>
<dbReference type="Proteomes" id="UP000646776">
    <property type="component" value="Unassembled WGS sequence"/>
</dbReference>